<organism evidence="2 3">
    <name type="scientific">Musca domestica</name>
    <name type="common">House fly</name>
    <dbReference type="NCBI Taxonomy" id="7370"/>
    <lineage>
        <taxon>Eukaryota</taxon>
        <taxon>Metazoa</taxon>
        <taxon>Ecdysozoa</taxon>
        <taxon>Arthropoda</taxon>
        <taxon>Hexapoda</taxon>
        <taxon>Insecta</taxon>
        <taxon>Pterygota</taxon>
        <taxon>Neoptera</taxon>
        <taxon>Endopterygota</taxon>
        <taxon>Diptera</taxon>
        <taxon>Brachycera</taxon>
        <taxon>Muscomorpha</taxon>
        <taxon>Muscoidea</taxon>
        <taxon>Muscidae</taxon>
        <taxon>Musca</taxon>
    </lineage>
</organism>
<reference evidence="3" key="1">
    <citation type="submission" date="2025-08" db="UniProtKB">
        <authorList>
            <consortium name="RefSeq"/>
        </authorList>
    </citation>
    <scope>IDENTIFICATION</scope>
    <source>
        <strain evidence="3">Aabys</strain>
        <tissue evidence="3">Whole body</tissue>
    </source>
</reference>
<feature type="region of interest" description="Disordered" evidence="1">
    <location>
        <begin position="1"/>
        <end position="42"/>
    </location>
</feature>
<feature type="compositionally biased region" description="Basic and acidic residues" evidence="1">
    <location>
        <begin position="156"/>
        <end position="168"/>
    </location>
</feature>
<feature type="compositionally biased region" description="Polar residues" evidence="1">
    <location>
        <begin position="452"/>
        <end position="464"/>
    </location>
</feature>
<dbReference type="RefSeq" id="XP_058982976.1">
    <property type="nucleotide sequence ID" value="XM_059126993.1"/>
</dbReference>
<feature type="region of interest" description="Disordered" evidence="1">
    <location>
        <begin position="116"/>
        <end position="203"/>
    </location>
</feature>
<feature type="compositionally biased region" description="Acidic residues" evidence="1">
    <location>
        <begin position="119"/>
        <end position="137"/>
    </location>
</feature>
<dbReference type="Proteomes" id="UP001652621">
    <property type="component" value="Unplaced"/>
</dbReference>
<evidence type="ECO:0000256" key="1">
    <source>
        <dbReference type="SAM" id="MobiDB-lite"/>
    </source>
</evidence>
<evidence type="ECO:0000313" key="3">
    <source>
        <dbReference type="RefSeq" id="XP_058982976.1"/>
    </source>
</evidence>
<protein>
    <submittedName>
        <fullName evidence="3">Probable serine/threonine-protein kinase kinX</fullName>
    </submittedName>
</protein>
<keyword evidence="3" id="KW-0808">Transferase</keyword>
<keyword evidence="3" id="KW-0418">Kinase</keyword>
<dbReference type="GO" id="GO:0016301">
    <property type="term" value="F:kinase activity"/>
    <property type="evidence" value="ECO:0007669"/>
    <property type="project" value="UniProtKB-KW"/>
</dbReference>
<feature type="region of interest" description="Disordered" evidence="1">
    <location>
        <begin position="452"/>
        <end position="476"/>
    </location>
</feature>
<keyword evidence="2" id="KW-1185">Reference proteome</keyword>
<name>A0ABM3VB33_MUSDO</name>
<feature type="compositionally biased region" description="Basic and acidic residues" evidence="1">
    <location>
        <begin position="1"/>
        <end position="11"/>
    </location>
</feature>
<evidence type="ECO:0000313" key="2">
    <source>
        <dbReference type="Proteomes" id="UP001652621"/>
    </source>
</evidence>
<sequence length="476" mass="55053">MEDVLEDHGEAIEDSSTMENGNQTYIVSTHYEEDEETQSTILNDDVDEYREIGDDDETTITDTRENEYDRIRVGLPKKDEENVEYVEMEDVLEDHGEATKDSSTMEDGNQTYIVSTHYEEDEEEETQSTILDDDVDEYREIGDDGETTITDTTENEYDRIREGLPERAMDEEEETQSTILNDDVDEYREIGDDGETTITDTRENEYDRIREGLPKKDEDNVEDVEMEDVLEDHAKKFLKIVDVNNFYEDTEGDIDICLLEEKKDEENVEMEDVLEDHGEAIEDSSTMENGNQTYIVSTHYEEDEETQSTILNDDVDEYREIGDDGETTITDTRENEYDRIREGLPKKDEENVEDVEMDDVLEDHGEATKDSSTMEDGNQTYIVSTHYEEDEEEETQSTILDDDVDEYREIGDDGETTITDTTENEYDRIREGLPERAMKLYMLIPVNSSNSTPVHSNMASQDSDGTVKYWQGSSPW</sequence>
<proteinExistence type="predicted"/>
<accession>A0ABM3VB33</accession>
<gene>
    <name evidence="3" type="primary">LOC131804311</name>
</gene>
<dbReference type="GeneID" id="131804311"/>
<feature type="compositionally biased region" description="Polar residues" evidence="1">
    <location>
        <begin position="14"/>
        <end position="27"/>
    </location>
</feature>